<dbReference type="InterPro" id="IPR001138">
    <property type="entry name" value="Zn2Cys6_DnaBD"/>
</dbReference>
<proteinExistence type="predicted"/>
<dbReference type="EMBL" id="HE806316">
    <property type="protein sequence ID" value="CCH58095.1"/>
    <property type="molecule type" value="Genomic_DNA"/>
</dbReference>
<dbReference type="GO" id="GO:0008270">
    <property type="term" value="F:zinc ion binding"/>
    <property type="evidence" value="ECO:0007669"/>
    <property type="project" value="InterPro"/>
</dbReference>
<feature type="region of interest" description="Disordered" evidence="7">
    <location>
        <begin position="783"/>
        <end position="827"/>
    </location>
</feature>
<evidence type="ECO:0000256" key="6">
    <source>
        <dbReference type="ARBA" id="ARBA00023242"/>
    </source>
</evidence>
<keyword evidence="5" id="KW-0804">Transcription</keyword>
<dbReference type="Proteomes" id="UP000002866">
    <property type="component" value="Chromosome 1"/>
</dbReference>
<dbReference type="GO" id="GO:0016586">
    <property type="term" value="C:RSC-type complex"/>
    <property type="evidence" value="ECO:0007669"/>
    <property type="project" value="EnsemblFungi"/>
</dbReference>
<feature type="compositionally biased region" description="Polar residues" evidence="7">
    <location>
        <begin position="275"/>
        <end position="299"/>
    </location>
</feature>
<reference evidence="9 10" key="1">
    <citation type="journal article" date="2011" name="Proc. Natl. Acad. Sci. U.S.A.">
        <title>Evolutionary erosion of yeast sex chromosomes by mating-type switching accidents.</title>
        <authorList>
            <person name="Gordon J.L."/>
            <person name="Armisen D."/>
            <person name="Proux-Wera E."/>
            <person name="Oheigeartaigh S.S."/>
            <person name="Byrne K.P."/>
            <person name="Wolfe K.H."/>
        </authorList>
    </citation>
    <scope>NUCLEOTIDE SEQUENCE [LARGE SCALE GENOMIC DNA]</scope>
    <source>
        <strain evidence="10">ATCC 34711 / CBS 6284 / DSM 70876 / NBRC 10599 / NRRL Y-10934 / UCD 77-7</strain>
    </source>
</reference>
<dbReference type="GO" id="GO:0045944">
    <property type="term" value="P:positive regulation of transcription by RNA polymerase II"/>
    <property type="evidence" value="ECO:0007669"/>
    <property type="project" value="TreeGrafter"/>
</dbReference>
<dbReference type="GO" id="GO:0000981">
    <property type="term" value="F:DNA-binding transcription factor activity, RNA polymerase II-specific"/>
    <property type="evidence" value="ECO:0007669"/>
    <property type="project" value="InterPro"/>
</dbReference>
<evidence type="ECO:0000256" key="5">
    <source>
        <dbReference type="ARBA" id="ARBA00023163"/>
    </source>
</evidence>
<dbReference type="PANTHER" id="PTHR31069:SF21">
    <property type="entry name" value="CHROMATIN STRUCTURE-REMODELING COMPLEX PROTEIN RSC3-RELATED"/>
    <property type="match status" value="1"/>
</dbReference>
<dbReference type="SUPFAM" id="SSF57701">
    <property type="entry name" value="Zn2/Cys6 DNA-binding domain"/>
    <property type="match status" value="1"/>
</dbReference>
<dbReference type="AlphaFoldDB" id="I2GVE3"/>
<evidence type="ECO:0000256" key="1">
    <source>
        <dbReference type="ARBA" id="ARBA00022723"/>
    </source>
</evidence>
<dbReference type="RefSeq" id="XP_004177614.1">
    <property type="nucleotide sequence ID" value="XM_004177566.1"/>
</dbReference>
<dbReference type="KEGG" id="tbl:TBLA_0A02950"/>
<gene>
    <name evidence="9" type="primary">TBLA0A02950</name>
    <name evidence="9" type="ORF">TBLA_0A02950</name>
</gene>
<dbReference type="GO" id="GO:0033262">
    <property type="term" value="P:regulation of nuclear cell cycle DNA replication"/>
    <property type="evidence" value="ECO:0007669"/>
    <property type="project" value="EnsemblFungi"/>
</dbReference>
<dbReference type="GO" id="GO:0000978">
    <property type="term" value="F:RNA polymerase II cis-regulatory region sequence-specific DNA binding"/>
    <property type="evidence" value="ECO:0007669"/>
    <property type="project" value="TreeGrafter"/>
</dbReference>
<dbReference type="eggNOG" id="ENOG502QWTJ">
    <property type="taxonomic scope" value="Eukaryota"/>
</dbReference>
<feature type="domain" description="Zn(2)-C6 fungal-type" evidence="8">
    <location>
        <begin position="13"/>
        <end position="45"/>
    </location>
</feature>
<dbReference type="InterPro" id="IPR050675">
    <property type="entry name" value="OAF3"/>
</dbReference>
<name>I2GVE3_HENB6</name>
<keyword evidence="10" id="KW-1185">Reference proteome</keyword>
<evidence type="ECO:0000259" key="8">
    <source>
        <dbReference type="PROSITE" id="PS50048"/>
    </source>
</evidence>
<protein>
    <recommendedName>
        <fullName evidence="8">Zn(2)-C6 fungal-type domain-containing protein</fullName>
    </recommendedName>
</protein>
<evidence type="ECO:0000256" key="3">
    <source>
        <dbReference type="ARBA" id="ARBA00023015"/>
    </source>
</evidence>
<dbReference type="GO" id="GO:0006337">
    <property type="term" value="P:nucleosome disassembly"/>
    <property type="evidence" value="ECO:0007669"/>
    <property type="project" value="EnsemblFungi"/>
</dbReference>
<dbReference type="PROSITE" id="PS50048">
    <property type="entry name" value="ZN2_CY6_FUNGAL_2"/>
    <property type="match status" value="1"/>
</dbReference>
<dbReference type="Gene3D" id="4.10.240.10">
    <property type="entry name" value="Zn(2)-C6 fungal-type DNA-binding domain"/>
    <property type="match status" value="1"/>
</dbReference>
<accession>I2GVE3</accession>
<dbReference type="HOGENOM" id="CLU_017671_0_0_1"/>
<organism evidence="9 10">
    <name type="scientific">Henningerozyma blattae (strain ATCC 34711 / CBS 6284 / DSM 70876 / NBRC 10599 / NRRL Y-10934 / UCD 77-7)</name>
    <name type="common">Yeast</name>
    <name type="synonym">Tetrapisispora blattae</name>
    <dbReference type="NCBI Taxonomy" id="1071380"/>
    <lineage>
        <taxon>Eukaryota</taxon>
        <taxon>Fungi</taxon>
        <taxon>Dikarya</taxon>
        <taxon>Ascomycota</taxon>
        <taxon>Saccharomycotina</taxon>
        <taxon>Saccharomycetes</taxon>
        <taxon>Saccharomycetales</taxon>
        <taxon>Saccharomycetaceae</taxon>
        <taxon>Henningerozyma</taxon>
    </lineage>
</organism>
<dbReference type="PANTHER" id="PTHR31069">
    <property type="entry name" value="OLEATE-ACTIVATED TRANSCRIPTION FACTOR 1-RELATED"/>
    <property type="match status" value="1"/>
</dbReference>
<dbReference type="GO" id="GO:0006368">
    <property type="term" value="P:transcription elongation by RNA polymerase II"/>
    <property type="evidence" value="ECO:0007669"/>
    <property type="project" value="EnsemblFungi"/>
</dbReference>
<dbReference type="SMART" id="SM00066">
    <property type="entry name" value="GAL4"/>
    <property type="match status" value="1"/>
</dbReference>
<evidence type="ECO:0000256" key="4">
    <source>
        <dbReference type="ARBA" id="ARBA00023125"/>
    </source>
</evidence>
<evidence type="ECO:0000313" key="10">
    <source>
        <dbReference type="Proteomes" id="UP000002866"/>
    </source>
</evidence>
<keyword evidence="3" id="KW-0805">Transcription regulation</keyword>
<keyword evidence="2" id="KW-0862">Zinc</keyword>
<feature type="region of interest" description="Disordered" evidence="7">
    <location>
        <begin position="240"/>
        <end position="299"/>
    </location>
</feature>
<dbReference type="FunCoup" id="I2GVE3">
    <property type="interactions" value="456"/>
</dbReference>
<dbReference type="InParanoid" id="I2GVE3"/>
<dbReference type="OrthoDB" id="762982at2759"/>
<dbReference type="InterPro" id="IPR036864">
    <property type="entry name" value="Zn2-C6_fun-type_DNA-bd_sf"/>
</dbReference>
<dbReference type="PROSITE" id="PS00463">
    <property type="entry name" value="ZN2_CY6_FUNGAL_1"/>
    <property type="match status" value="1"/>
</dbReference>
<feature type="compositionally biased region" description="Polar residues" evidence="7">
    <location>
        <begin position="783"/>
        <end position="799"/>
    </location>
</feature>
<dbReference type="Pfam" id="PF00172">
    <property type="entry name" value="Zn_clus"/>
    <property type="match status" value="1"/>
</dbReference>
<dbReference type="GeneID" id="14492881"/>
<keyword evidence="6" id="KW-0539">Nucleus</keyword>
<dbReference type="CDD" id="cd00067">
    <property type="entry name" value="GAL4"/>
    <property type="match status" value="1"/>
</dbReference>
<dbReference type="OMA" id="NYCWRHL"/>
<keyword evidence="4" id="KW-0238">DNA-binding</keyword>
<sequence>MDVRVRRMKKPPACTQCRKRKVGCDRVKPVCGNCMKNNRGQQCFYPNVPGQFMDAASMANVPTGISKAAELDRSLSYIQQKESMIFSPQYNSELASLEQIREYNTRLQLLNNSNLSSNLNALNKNGLNTINSTGNGPNNKPKFIPRTSLPQFNKSAKFESKKVSKLNNDDKNSVNLNWIQGPAIFDLKISRYSKYEILAKELDFIKSRLLELQDLTGKDLSNLNLSWNNNPFRDLIELSNQHNHNNNNDDDECTSESENENSSDEDISDDNTTSAKNTSDNNGISSNNTNVGDNPTTLSSSTEFDKYTVMDPEFINKNEVFNFMSFKTNYSKSPNSIFPQVSDNNIFDSNYLASKDYYLTTFYEILQNVISKEFSPELEIFKRSQLESKVPENIARNNHMLLKFPRKSISLKIIEFFQSTVAEAHILFPFINIKDMHLTISQFFASNEMNNNSSENTATPIVKLDPTNFNLNNLIELGNISVVILLTYESLNSTVLLPLKDDDLIEIYKELKYFNIHLLENLKIIESYILNSEFISYSNSGSIINSVKFISFKKFLYSIKSDFYQLPDLNEDINWSRKFSLNLENSNTSLIQIWNFNYKNYCWRHLYKGGIPNLANTIELNSNLIVDPLLALDYSLLKFQSDFLKVLHINDHLIKLERVENLKLNYKIKINDLKNSISNLKHSNISSSIHHIVDALIYRNSMLFWSYYLLLHYELNDNLIKFQEVYKDLLQLIQETLFYVFSNLASLKFAGYEFFFANKSFLTLTNIVQIIFILHSRCSSVLKNSQTNKPTSSTKSDTLSAPPAKDDKEGNNITNKNNDTSSTSSSSGSIDENFIFQMNQKSNYLVLLLQKILMLLNDYSKNCKTINPLLKNICAQINTFISFIDMSNSIYAEKYFKNLPNPPHTNMFEKFEITYLIRFVNKLHNVSESLIKKDFYALRSPYSATEKQTLGITKENISNVFSAFCT</sequence>
<feature type="compositionally biased region" description="Low complexity" evidence="7">
    <location>
        <begin position="811"/>
        <end position="827"/>
    </location>
</feature>
<feature type="compositionally biased region" description="Acidic residues" evidence="7">
    <location>
        <begin position="248"/>
        <end position="269"/>
    </location>
</feature>
<evidence type="ECO:0000313" key="9">
    <source>
        <dbReference type="EMBL" id="CCH58095.1"/>
    </source>
</evidence>
<keyword evidence="1" id="KW-0479">Metal-binding</keyword>
<evidence type="ECO:0000256" key="2">
    <source>
        <dbReference type="ARBA" id="ARBA00022833"/>
    </source>
</evidence>
<evidence type="ECO:0000256" key="7">
    <source>
        <dbReference type="SAM" id="MobiDB-lite"/>
    </source>
</evidence>